<dbReference type="Gene3D" id="3.90.1720.70">
    <property type="match status" value="1"/>
</dbReference>
<comment type="caution">
    <text evidence="1">The sequence shown here is derived from an EMBL/GenBank/DDBJ whole genome shotgun (WGS) entry which is preliminary data.</text>
</comment>
<organism evidence="1 2">
    <name type="scientific">Paraburkholderia bannensis</name>
    <dbReference type="NCBI Taxonomy" id="765414"/>
    <lineage>
        <taxon>Bacteria</taxon>
        <taxon>Pseudomonadati</taxon>
        <taxon>Pseudomonadota</taxon>
        <taxon>Betaproteobacteria</taxon>
        <taxon>Burkholderiales</taxon>
        <taxon>Burkholderiaceae</taxon>
        <taxon>Paraburkholderia</taxon>
    </lineage>
</organism>
<evidence type="ECO:0000313" key="1">
    <source>
        <dbReference type="EMBL" id="MBB6105468.1"/>
    </source>
</evidence>
<dbReference type="RefSeq" id="WP_260175423.1">
    <property type="nucleotide sequence ID" value="NZ_JACHBW010000017.1"/>
</dbReference>
<dbReference type="Pfam" id="PF14113">
    <property type="entry name" value="Tae4"/>
    <property type="match status" value="1"/>
</dbReference>
<name>A0A7W9U1T4_9BURK</name>
<dbReference type="InterPro" id="IPR025562">
    <property type="entry name" value="Tae4"/>
</dbReference>
<proteinExistence type="predicted"/>
<protein>
    <recommendedName>
        <fullName evidence="3">Cytoplasmic protein</fullName>
    </recommendedName>
</protein>
<evidence type="ECO:0008006" key="3">
    <source>
        <dbReference type="Google" id="ProtNLM"/>
    </source>
</evidence>
<dbReference type="Proteomes" id="UP000571554">
    <property type="component" value="Unassembled WGS sequence"/>
</dbReference>
<evidence type="ECO:0000313" key="2">
    <source>
        <dbReference type="Proteomes" id="UP000571554"/>
    </source>
</evidence>
<accession>A0A7W9U1T4</accession>
<reference evidence="1 2" key="1">
    <citation type="submission" date="2020-08" db="EMBL/GenBank/DDBJ databases">
        <title>Above-ground endophytic microbial communities from plants in different locations in the United States.</title>
        <authorList>
            <person name="Frank C."/>
        </authorList>
    </citation>
    <scope>NUCLEOTIDE SEQUENCE [LARGE SCALE GENOMIC DNA]</scope>
    <source>
        <strain evidence="1 2">WP4_2_2</strain>
    </source>
</reference>
<keyword evidence="2" id="KW-1185">Reference proteome</keyword>
<sequence length="208" mass="22820">MYVKTPKKLSTNKGLRWAFVDAGGLRRLARANGPQREKQGCEMSRPPFSKAWAAAMRIYDPTDSAGKAAQVIGGNVAKNIGNPNAAQRWSNTCAVRMSYILNQSGLVIPTIAGKTVSGVDKRQYFFRVKDLIAFLQQRWGQPEIVNNPPSGGGSLAGKKGIVLFEVSGWSDAAGHATLYNGSGCYDHCYFNEPEARYRTDRANFWSLP</sequence>
<dbReference type="EMBL" id="JACHBW010000017">
    <property type="protein sequence ID" value="MBB6105468.1"/>
    <property type="molecule type" value="Genomic_DNA"/>
</dbReference>
<dbReference type="AlphaFoldDB" id="A0A7W9U1T4"/>
<gene>
    <name evidence="1" type="ORF">F4827_005335</name>
</gene>